<evidence type="ECO:0000256" key="3">
    <source>
        <dbReference type="PIRSR" id="PIRSR003170-1"/>
    </source>
</evidence>
<dbReference type="SUPFAM" id="SSF48613">
    <property type="entry name" value="Heme oxygenase-like"/>
    <property type="match status" value="1"/>
</dbReference>
<dbReference type="EMBL" id="FUWS01000016">
    <property type="protein sequence ID" value="SKA36685.1"/>
    <property type="molecule type" value="Genomic_DNA"/>
</dbReference>
<dbReference type="Proteomes" id="UP000190637">
    <property type="component" value="Unassembled WGS sequence"/>
</dbReference>
<dbReference type="GO" id="GO:0009229">
    <property type="term" value="P:thiamine diphosphate biosynthetic process"/>
    <property type="evidence" value="ECO:0007669"/>
    <property type="project" value="UniProtKB-UniPathway"/>
</dbReference>
<proteinExistence type="inferred from homology"/>
<comment type="pathway">
    <text evidence="1 2">Cofactor biosynthesis; thiamine diphosphate biosynthesis.</text>
</comment>
<dbReference type="Gene3D" id="1.20.910.10">
    <property type="entry name" value="Heme oxygenase-like"/>
    <property type="match status" value="1"/>
</dbReference>
<reference evidence="6 7" key="1">
    <citation type="submission" date="2017-02" db="EMBL/GenBank/DDBJ databases">
        <authorList>
            <person name="Peterson S.W."/>
        </authorList>
    </citation>
    <scope>NUCLEOTIDE SEQUENCE [LARGE SCALE GENOMIC DNA]</scope>
    <source>
        <strain evidence="6 7">DSM 45154</strain>
    </source>
</reference>
<comment type="function">
    <text evidence="2">Catalyzes an amino-pyrimidine hydrolysis reaction at the C5' of the pyrimidine moiety of thiamine compounds, a reaction that is part of a thiamine salvage pathway. Thus, catalyzes the conversion of 4-amino-5-aminomethyl-2-methylpyrimidine to 4-amino-5-hydroxymethyl-2-methylpyrimidine (HMP).</text>
</comment>
<evidence type="ECO:0000256" key="1">
    <source>
        <dbReference type="ARBA" id="ARBA00004948"/>
    </source>
</evidence>
<dbReference type="UniPathway" id="UPA00060"/>
<keyword evidence="2" id="KW-0784">Thiamine biosynthesis</keyword>
<evidence type="ECO:0000256" key="4">
    <source>
        <dbReference type="PIRSR" id="PIRSR003170-2"/>
    </source>
</evidence>
<dbReference type="STRING" id="1122192.SAMN02745673_04623"/>
<comment type="similarity">
    <text evidence="2">Belongs to the TenA family.</text>
</comment>
<dbReference type="InterPro" id="IPR004305">
    <property type="entry name" value="Thiaminase-2/PQQC"/>
</dbReference>
<evidence type="ECO:0000313" key="6">
    <source>
        <dbReference type="EMBL" id="SKA36685.1"/>
    </source>
</evidence>
<dbReference type="EC" id="3.5.99.2" evidence="2"/>
<feature type="binding site" evidence="4">
    <location>
        <position position="152"/>
    </location>
    <ligand>
        <name>substrate</name>
    </ligand>
</feature>
<dbReference type="GO" id="GO:0050334">
    <property type="term" value="F:thiaminase activity"/>
    <property type="evidence" value="ECO:0007669"/>
    <property type="project" value="UniProtKB-UniRule"/>
</dbReference>
<dbReference type="PANTHER" id="PTHR43198">
    <property type="entry name" value="BIFUNCTIONAL TH2 PROTEIN"/>
    <property type="match status" value="1"/>
</dbReference>
<dbReference type="CDD" id="cd19358">
    <property type="entry name" value="TenA_E_Spr0628-like"/>
    <property type="match status" value="1"/>
</dbReference>
<dbReference type="InterPro" id="IPR016084">
    <property type="entry name" value="Haem_Oase-like_multi-hlx"/>
</dbReference>
<dbReference type="InterPro" id="IPR026285">
    <property type="entry name" value="TenA_E"/>
</dbReference>
<name>A0A1T4T875_9ACTN</name>
<dbReference type="InterPro" id="IPR050967">
    <property type="entry name" value="Thiamine_Salvage_TenA"/>
</dbReference>
<keyword evidence="7" id="KW-1185">Reference proteome</keyword>
<comment type="catalytic activity">
    <reaction evidence="2">
        <text>4-amino-5-aminomethyl-2-methylpyrimidine + H2O = 4-amino-5-hydroxymethyl-2-methylpyrimidine + NH4(+)</text>
        <dbReference type="Rhea" id="RHEA:31799"/>
        <dbReference type="ChEBI" id="CHEBI:15377"/>
        <dbReference type="ChEBI" id="CHEBI:16892"/>
        <dbReference type="ChEBI" id="CHEBI:28938"/>
        <dbReference type="ChEBI" id="CHEBI:63416"/>
        <dbReference type="EC" id="3.5.99.2"/>
    </reaction>
</comment>
<gene>
    <name evidence="6" type="ORF">SAMN02745673_04623</name>
</gene>
<dbReference type="RefSeq" id="WP_078763845.1">
    <property type="nucleotide sequence ID" value="NZ_FUWS01000016.1"/>
</dbReference>
<dbReference type="Pfam" id="PF03070">
    <property type="entry name" value="TENA_THI-4"/>
    <property type="match status" value="1"/>
</dbReference>
<evidence type="ECO:0000259" key="5">
    <source>
        <dbReference type="Pfam" id="PF03070"/>
    </source>
</evidence>
<feature type="binding site" evidence="4">
    <location>
        <position position="98"/>
    </location>
    <ligand>
        <name>substrate</name>
    </ligand>
</feature>
<organism evidence="6 7">
    <name type="scientific">Marinactinospora thermotolerans DSM 45154</name>
    <dbReference type="NCBI Taxonomy" id="1122192"/>
    <lineage>
        <taxon>Bacteria</taxon>
        <taxon>Bacillati</taxon>
        <taxon>Actinomycetota</taxon>
        <taxon>Actinomycetes</taxon>
        <taxon>Streptosporangiales</taxon>
        <taxon>Nocardiopsidaceae</taxon>
        <taxon>Marinactinospora</taxon>
    </lineage>
</organism>
<dbReference type="AlphaFoldDB" id="A0A1T4T875"/>
<dbReference type="OrthoDB" id="3711545at2"/>
<accession>A0A1T4T875</accession>
<dbReference type="PIRSF" id="PIRSF003170">
    <property type="entry name" value="Pet18p"/>
    <property type="match status" value="1"/>
</dbReference>
<dbReference type="GO" id="GO:0009228">
    <property type="term" value="P:thiamine biosynthetic process"/>
    <property type="evidence" value="ECO:0007669"/>
    <property type="project" value="UniProtKB-KW"/>
</dbReference>
<evidence type="ECO:0000313" key="7">
    <source>
        <dbReference type="Proteomes" id="UP000190637"/>
    </source>
</evidence>
<dbReference type="GO" id="GO:0005829">
    <property type="term" value="C:cytosol"/>
    <property type="evidence" value="ECO:0007669"/>
    <property type="project" value="TreeGrafter"/>
</dbReference>
<comment type="catalytic activity">
    <reaction evidence="2">
        <text>thiamine + H2O = 5-(2-hydroxyethyl)-4-methylthiazole + 4-amino-5-hydroxymethyl-2-methylpyrimidine + H(+)</text>
        <dbReference type="Rhea" id="RHEA:17509"/>
        <dbReference type="ChEBI" id="CHEBI:15377"/>
        <dbReference type="ChEBI" id="CHEBI:15378"/>
        <dbReference type="ChEBI" id="CHEBI:16892"/>
        <dbReference type="ChEBI" id="CHEBI:17957"/>
        <dbReference type="ChEBI" id="CHEBI:18385"/>
        <dbReference type="EC" id="3.5.99.2"/>
    </reaction>
</comment>
<evidence type="ECO:0000256" key="2">
    <source>
        <dbReference type="PIRNR" id="PIRNR003170"/>
    </source>
</evidence>
<protein>
    <recommendedName>
        <fullName evidence="2">Aminopyrimidine aminohydrolase</fullName>
        <ecNumber evidence="2">3.5.99.2</ecNumber>
    </recommendedName>
</protein>
<dbReference type="PANTHER" id="PTHR43198:SF2">
    <property type="entry name" value="SI:CH1073-67J19.1-RELATED"/>
    <property type="match status" value="1"/>
</dbReference>
<keyword evidence="2" id="KW-0378">Hydrolase</keyword>
<feature type="active site" description="Proton donor" evidence="3">
    <location>
        <position position="220"/>
    </location>
</feature>
<feature type="domain" description="Thiaminase-2/PQQC" evidence="5">
    <location>
        <begin position="28"/>
        <end position="228"/>
    </location>
</feature>
<sequence length="230" mass="25596">MNAVPFDTWSAQAPDPRFSAWLRESSEPDWSAVTGHPFATAILDGTAARERMRRYLLQDLLFLDRWTALLGAAVACADTFPGRLTFARFLGQTAAEEEASYFDRALDALGVTPGERASARPEPATADFLALMDQARSSQDYPSILAVLCVVEWSYLGWASRAGEPPADFVLREWIDLHEGPDFRAWVGFLRGELDRIGPALPDEGREHVRAVFRRAVRLEADFFDMAAEG</sequence>
<feature type="binding site" evidence="4">
    <location>
        <position position="59"/>
    </location>
    <ligand>
        <name>substrate</name>
    </ligand>
</feature>